<keyword evidence="3" id="KW-1185">Reference proteome</keyword>
<dbReference type="KEGG" id="srhi:H9L12_11355"/>
<name>A0A7G9SAE8_9SPHN</name>
<dbReference type="Proteomes" id="UP000515955">
    <property type="component" value="Chromosome"/>
</dbReference>
<organism evidence="2 3">
    <name type="scientific">Sphingomonas rhizophila</name>
    <dbReference type="NCBI Taxonomy" id="2071607"/>
    <lineage>
        <taxon>Bacteria</taxon>
        <taxon>Pseudomonadati</taxon>
        <taxon>Pseudomonadota</taxon>
        <taxon>Alphaproteobacteria</taxon>
        <taxon>Sphingomonadales</taxon>
        <taxon>Sphingomonadaceae</taxon>
        <taxon>Sphingomonas</taxon>
    </lineage>
</organism>
<dbReference type="AlphaFoldDB" id="A0A7G9SAE8"/>
<evidence type="ECO:0000256" key="1">
    <source>
        <dbReference type="SAM" id="MobiDB-lite"/>
    </source>
</evidence>
<gene>
    <name evidence="2" type="ORF">H9L12_11355</name>
</gene>
<evidence type="ECO:0000313" key="3">
    <source>
        <dbReference type="Proteomes" id="UP000515955"/>
    </source>
</evidence>
<reference evidence="2 3" key="1">
    <citation type="submission" date="2020-08" db="EMBL/GenBank/DDBJ databases">
        <title>Genome sequence of Sphingomonas rhizophila KACC 19189T.</title>
        <authorList>
            <person name="Hyun D.-W."/>
            <person name="Bae J.-W."/>
        </authorList>
    </citation>
    <scope>NUCLEOTIDE SEQUENCE [LARGE SCALE GENOMIC DNA]</scope>
    <source>
        <strain evidence="2 3">KACC 19189</strain>
    </source>
</reference>
<protein>
    <submittedName>
        <fullName evidence="2">Uncharacterized protein</fullName>
    </submittedName>
</protein>
<sequence length="84" mass="8593">MGPVTFVIAIMGCADGSAACTPVATLPARYESQAQCAAQTEAALTANSDFDFPTLMAECRPAKAPASTSAPEQRSSGTAPIRRS</sequence>
<dbReference type="RefSeq" id="WP_187541822.1">
    <property type="nucleotide sequence ID" value="NZ_CP060717.1"/>
</dbReference>
<feature type="compositionally biased region" description="Polar residues" evidence="1">
    <location>
        <begin position="66"/>
        <end position="78"/>
    </location>
</feature>
<dbReference type="EMBL" id="CP060717">
    <property type="protein sequence ID" value="QNN64823.1"/>
    <property type="molecule type" value="Genomic_DNA"/>
</dbReference>
<accession>A0A7G9SAE8</accession>
<feature type="region of interest" description="Disordered" evidence="1">
    <location>
        <begin position="61"/>
        <end position="84"/>
    </location>
</feature>
<proteinExistence type="predicted"/>
<evidence type="ECO:0000313" key="2">
    <source>
        <dbReference type="EMBL" id="QNN64823.1"/>
    </source>
</evidence>